<feature type="compositionally biased region" description="Basic and acidic residues" evidence="12">
    <location>
        <begin position="146"/>
        <end position="182"/>
    </location>
</feature>
<feature type="compositionally biased region" description="Low complexity" evidence="12">
    <location>
        <begin position="60"/>
        <end position="78"/>
    </location>
</feature>
<comment type="caution">
    <text evidence="13">The sequence shown here is derived from an EMBL/GenBank/DDBJ whole genome shotgun (WGS) entry which is preliminary data.</text>
</comment>
<keyword evidence="8" id="KW-0677">Repeat</keyword>
<evidence type="ECO:0000256" key="3">
    <source>
        <dbReference type="ARBA" id="ARBA00017619"/>
    </source>
</evidence>
<comment type="similarity">
    <text evidence="2">Belongs to the protease inhibitor I27 (calpastatin) family.</text>
</comment>
<evidence type="ECO:0000256" key="5">
    <source>
        <dbReference type="ARBA" id="ARBA00022553"/>
    </source>
</evidence>
<evidence type="ECO:0000256" key="9">
    <source>
        <dbReference type="ARBA" id="ARBA00022843"/>
    </source>
</evidence>
<feature type="compositionally biased region" description="Basic and acidic residues" evidence="12">
    <location>
        <begin position="38"/>
        <end position="49"/>
    </location>
</feature>
<dbReference type="EMBL" id="WNTK01000003">
    <property type="protein sequence ID" value="KAG9487989.1"/>
    <property type="molecule type" value="Genomic_DNA"/>
</dbReference>
<dbReference type="PANTHER" id="PTHR10077:SF0">
    <property type="entry name" value="CALPASTATIN"/>
    <property type="match status" value="1"/>
</dbReference>
<gene>
    <name evidence="13" type="ORF">GDO78_007668</name>
</gene>
<dbReference type="Proteomes" id="UP000770717">
    <property type="component" value="Unassembled WGS sequence"/>
</dbReference>
<dbReference type="InterPro" id="IPR001259">
    <property type="entry name" value="Prot_inh_calpain"/>
</dbReference>
<dbReference type="GO" id="GO:0005737">
    <property type="term" value="C:cytoplasm"/>
    <property type="evidence" value="ECO:0007669"/>
    <property type="project" value="TreeGrafter"/>
</dbReference>
<dbReference type="PANTHER" id="PTHR10077">
    <property type="entry name" value="CALPASTATIN"/>
    <property type="match status" value="1"/>
</dbReference>
<evidence type="ECO:0000256" key="10">
    <source>
        <dbReference type="ARBA" id="ARBA00022990"/>
    </source>
</evidence>
<keyword evidence="7" id="KW-0789">Thiol protease inhibitor</keyword>
<protein>
    <recommendedName>
        <fullName evidence="3">Calpastatin</fullName>
    </recommendedName>
    <alternativeName>
        <fullName evidence="11">Calpain inhibitor</fullName>
    </alternativeName>
</protein>
<feature type="compositionally biased region" description="Polar residues" evidence="12">
    <location>
        <begin position="20"/>
        <end position="32"/>
    </location>
</feature>
<keyword evidence="14" id="KW-1185">Reference proteome</keyword>
<evidence type="ECO:0000256" key="2">
    <source>
        <dbReference type="ARBA" id="ARBA00009487"/>
    </source>
</evidence>
<sequence>MKPADTKPKSTPKTEAAKPTQATVPKSTTAPPSTVKPGPEKADSKRDSKAVAQKQKADPTVTSSAAGKAAASSVAATSKPKDKVKKEKKTVTVSQIAAAPATSAKTDEALDLLIDTLGGPGDVPESPKFTGPEIADTPATSEYVEELGKRESTIPPEYRHLLDGKGEKPEPPPPKEAEKSLGDDDLVAAFSSDFVSCPAPPEEKKPKLEELQKNEAKPASSVPAAPTQPGSVVKQEQKTVSAPAAAAPPTAMSEDALDELLGTLEGPPASEPESPQFTGPEVTVRYFIIICFVYRCNKH</sequence>
<evidence type="ECO:0000256" key="8">
    <source>
        <dbReference type="ARBA" id="ARBA00022737"/>
    </source>
</evidence>
<evidence type="ECO:0000256" key="4">
    <source>
        <dbReference type="ARBA" id="ARBA00022499"/>
    </source>
</evidence>
<dbReference type="InterPro" id="IPR026998">
    <property type="entry name" value="Calpastatin"/>
</dbReference>
<organism evidence="13 14">
    <name type="scientific">Eleutherodactylus coqui</name>
    <name type="common">Puerto Rican coqui</name>
    <dbReference type="NCBI Taxonomy" id="57060"/>
    <lineage>
        <taxon>Eukaryota</taxon>
        <taxon>Metazoa</taxon>
        <taxon>Chordata</taxon>
        <taxon>Craniata</taxon>
        <taxon>Vertebrata</taxon>
        <taxon>Euteleostomi</taxon>
        <taxon>Amphibia</taxon>
        <taxon>Batrachia</taxon>
        <taxon>Anura</taxon>
        <taxon>Neobatrachia</taxon>
        <taxon>Hyloidea</taxon>
        <taxon>Eleutherodactylidae</taxon>
        <taxon>Eleutherodactylinae</taxon>
        <taxon>Eleutherodactylus</taxon>
        <taxon>Eleutherodactylus</taxon>
    </lineage>
</organism>
<evidence type="ECO:0000256" key="7">
    <source>
        <dbReference type="ARBA" id="ARBA00022704"/>
    </source>
</evidence>
<dbReference type="GO" id="GO:0010859">
    <property type="term" value="F:calcium-dependent cysteine-type endopeptidase inhibitor activity"/>
    <property type="evidence" value="ECO:0007669"/>
    <property type="project" value="TreeGrafter"/>
</dbReference>
<evidence type="ECO:0000313" key="13">
    <source>
        <dbReference type="EMBL" id="KAG9487989.1"/>
    </source>
</evidence>
<keyword evidence="10" id="KW-0007">Acetylation</keyword>
<keyword evidence="6" id="KW-0646">Protease inhibitor</keyword>
<feature type="compositionally biased region" description="Low complexity" evidence="12">
    <location>
        <begin position="242"/>
        <end position="251"/>
    </location>
</feature>
<keyword evidence="9" id="KW-0832">Ubl conjugation</keyword>
<reference evidence="13" key="1">
    <citation type="thesis" date="2020" institute="ProQuest LLC" country="789 East Eisenhower Parkway, Ann Arbor, MI, USA">
        <title>Comparative Genomics and Chromosome Evolution.</title>
        <authorList>
            <person name="Mudd A.B."/>
        </authorList>
    </citation>
    <scope>NUCLEOTIDE SEQUENCE</scope>
    <source>
        <strain evidence="13">HN-11 Male</strain>
        <tissue evidence="13">Kidney and liver</tissue>
    </source>
</reference>
<accession>A0A8J6FI44</accession>
<evidence type="ECO:0000256" key="12">
    <source>
        <dbReference type="SAM" id="MobiDB-lite"/>
    </source>
</evidence>
<evidence type="ECO:0000313" key="14">
    <source>
        <dbReference type="Proteomes" id="UP000770717"/>
    </source>
</evidence>
<dbReference type="AlphaFoldDB" id="A0A8J6FI44"/>
<keyword evidence="5" id="KW-0597">Phosphoprotein</keyword>
<evidence type="ECO:0000256" key="6">
    <source>
        <dbReference type="ARBA" id="ARBA00022690"/>
    </source>
</evidence>
<dbReference type="Pfam" id="PF00748">
    <property type="entry name" value="Calpain_inhib"/>
    <property type="match status" value="2"/>
</dbReference>
<proteinExistence type="inferred from homology"/>
<name>A0A8J6FI44_ELECQ</name>
<feature type="compositionally biased region" description="Basic and acidic residues" evidence="12">
    <location>
        <begin position="201"/>
        <end position="216"/>
    </location>
</feature>
<dbReference type="OrthoDB" id="8926414at2759"/>
<comment type="function">
    <text evidence="1">Specific inhibition of calpain (calcium-dependent cysteine protease). Plays a key role in postmortem tenderization of meat and have been proposed to be involved in muscle protein degradation in living tissue.</text>
</comment>
<keyword evidence="4" id="KW-1017">Isopeptide bond</keyword>
<evidence type="ECO:0000256" key="11">
    <source>
        <dbReference type="ARBA" id="ARBA00033013"/>
    </source>
</evidence>
<feature type="region of interest" description="Disordered" evidence="12">
    <location>
        <begin position="1"/>
        <end position="278"/>
    </location>
</feature>
<evidence type="ECO:0000256" key="1">
    <source>
        <dbReference type="ARBA" id="ARBA00002637"/>
    </source>
</evidence>